<organism evidence="1 2">
    <name type="scientific">Capnocytophaga canis</name>
    <dbReference type="NCBI Taxonomy" id="1848903"/>
    <lineage>
        <taxon>Bacteria</taxon>
        <taxon>Pseudomonadati</taxon>
        <taxon>Bacteroidota</taxon>
        <taxon>Flavobacteriia</taxon>
        <taxon>Flavobacteriales</taxon>
        <taxon>Flavobacteriaceae</taxon>
        <taxon>Capnocytophaga</taxon>
    </lineage>
</organism>
<accession>A0A0B7IWT5</accession>
<dbReference type="EMBL" id="CDOL01000283">
    <property type="protein sequence ID" value="CEN54443.1"/>
    <property type="molecule type" value="Genomic_DNA"/>
</dbReference>
<sequence length="135" mass="16223">MKIDNKKKQECLEVIIKRAPAKMIQVFVNAGTPERLGYTYSYIIEEFFEVKKGTSSFGAVVSDIFSEYMINSIKFKELERQINFHKKRFKFTFDFNIVQRRHHMTECNRLVDEQKKIYEPVRKFVRLCNKIKKQV</sequence>
<evidence type="ECO:0000313" key="1">
    <source>
        <dbReference type="EMBL" id="CEN54443.1"/>
    </source>
</evidence>
<name>A0A0B7IWT5_9FLAO</name>
<proteinExistence type="predicted"/>
<evidence type="ECO:0000313" key="2">
    <source>
        <dbReference type="Proteomes" id="UP000038200"/>
    </source>
</evidence>
<reference evidence="1 2" key="1">
    <citation type="submission" date="2015-01" db="EMBL/GenBank/DDBJ databases">
        <authorList>
            <person name="Xiang T."/>
            <person name="Song Y."/>
            <person name="Huang L."/>
            <person name="Wang B."/>
            <person name="Wu P."/>
        </authorList>
    </citation>
    <scope>NUCLEOTIDE SEQUENCE [LARGE SCALE GENOMIC DNA]</scope>
    <source>
        <strain evidence="1 2">CcD93</strain>
    </source>
</reference>
<dbReference type="AlphaFoldDB" id="A0A0B7IWT5"/>
<gene>
    <name evidence="1" type="ORF">CCAND93_90027</name>
</gene>
<protein>
    <submittedName>
        <fullName evidence="1">Uncharacterized protein</fullName>
    </submittedName>
</protein>
<dbReference type="RefSeq" id="WP_042010175.1">
    <property type="nucleotide sequence ID" value="NZ_CDOL01000283.1"/>
</dbReference>
<dbReference type="Proteomes" id="UP000038200">
    <property type="component" value="Unassembled WGS sequence"/>
</dbReference>